<dbReference type="AlphaFoldDB" id="A0A7W9HUK5"/>
<dbReference type="EMBL" id="JACHMO010000001">
    <property type="protein sequence ID" value="MBB5808486.1"/>
    <property type="molecule type" value="Genomic_DNA"/>
</dbReference>
<dbReference type="RefSeq" id="WP_184928380.1">
    <property type="nucleotide sequence ID" value="NZ_JACHMO010000001.1"/>
</dbReference>
<evidence type="ECO:0000256" key="2">
    <source>
        <dbReference type="SAM" id="Phobius"/>
    </source>
</evidence>
<proteinExistence type="predicted"/>
<organism evidence="3 4">
    <name type="scientific">Saccharothrix ecbatanensis</name>
    <dbReference type="NCBI Taxonomy" id="1105145"/>
    <lineage>
        <taxon>Bacteria</taxon>
        <taxon>Bacillati</taxon>
        <taxon>Actinomycetota</taxon>
        <taxon>Actinomycetes</taxon>
        <taxon>Pseudonocardiales</taxon>
        <taxon>Pseudonocardiaceae</taxon>
        <taxon>Saccharothrix</taxon>
    </lineage>
</organism>
<evidence type="ECO:0000313" key="3">
    <source>
        <dbReference type="EMBL" id="MBB5808486.1"/>
    </source>
</evidence>
<feature type="transmembrane region" description="Helical" evidence="2">
    <location>
        <begin position="113"/>
        <end position="132"/>
    </location>
</feature>
<accession>A0A7W9HUK5</accession>
<comment type="caution">
    <text evidence="3">The sequence shown here is derived from an EMBL/GenBank/DDBJ whole genome shotgun (WGS) entry which is preliminary data.</text>
</comment>
<gene>
    <name evidence="3" type="ORF">F4560_008254</name>
</gene>
<evidence type="ECO:0008006" key="5">
    <source>
        <dbReference type="Google" id="ProtNLM"/>
    </source>
</evidence>
<feature type="compositionally biased region" description="Acidic residues" evidence="1">
    <location>
        <begin position="40"/>
        <end position="59"/>
    </location>
</feature>
<evidence type="ECO:0000313" key="4">
    <source>
        <dbReference type="Proteomes" id="UP000552097"/>
    </source>
</evidence>
<feature type="region of interest" description="Disordered" evidence="1">
    <location>
        <begin position="23"/>
        <end position="104"/>
    </location>
</feature>
<reference evidence="3 4" key="1">
    <citation type="submission" date="2020-08" db="EMBL/GenBank/DDBJ databases">
        <title>Sequencing the genomes of 1000 actinobacteria strains.</title>
        <authorList>
            <person name="Klenk H.-P."/>
        </authorList>
    </citation>
    <scope>NUCLEOTIDE SEQUENCE [LARGE SCALE GENOMIC DNA]</scope>
    <source>
        <strain evidence="3 4">DSM 45486</strain>
    </source>
</reference>
<keyword evidence="2" id="KW-0472">Membrane</keyword>
<keyword evidence="2" id="KW-0812">Transmembrane</keyword>
<evidence type="ECO:0000256" key="1">
    <source>
        <dbReference type="SAM" id="MobiDB-lite"/>
    </source>
</evidence>
<keyword evidence="4" id="KW-1185">Reference proteome</keyword>
<feature type="transmembrane region" description="Helical" evidence="2">
    <location>
        <begin position="138"/>
        <end position="156"/>
    </location>
</feature>
<protein>
    <recommendedName>
        <fullName evidence="5">DUF308 domain-containing protein</fullName>
    </recommendedName>
</protein>
<keyword evidence="2" id="KW-1133">Transmembrane helix</keyword>
<sequence length="174" mass="18018">MNSRRDPTDGPEDVDATFAEIVAGLEREGVGTRTWPDSDSGSDSDSVSDEVEPDEGDEAEPVRPMRPEGQPAVATMEDGPDGVPGGDVDSDDPNDHYVPPDPPPLPALRRGTIAALALIVLGVVLLLAPGLFGLTGTIGTPLALIVMCSGAGWLVLRMRSGPPPDSGWDDGAVL</sequence>
<name>A0A7W9HUK5_9PSEU</name>
<dbReference type="Proteomes" id="UP000552097">
    <property type="component" value="Unassembled WGS sequence"/>
</dbReference>